<feature type="region of interest" description="Disordered" evidence="2">
    <location>
        <begin position="1"/>
        <end position="30"/>
    </location>
</feature>
<dbReference type="GO" id="GO:0008270">
    <property type="term" value="F:zinc ion binding"/>
    <property type="evidence" value="ECO:0007669"/>
    <property type="project" value="UniProtKB-KW"/>
</dbReference>
<comment type="caution">
    <text evidence="5">The sequence shown here is derived from an EMBL/GenBank/DDBJ whole genome shotgun (WGS) entry which is preliminary data.</text>
</comment>
<evidence type="ECO:0000259" key="3">
    <source>
        <dbReference type="PROSITE" id="PS50158"/>
    </source>
</evidence>
<dbReference type="SUPFAM" id="SSF56672">
    <property type="entry name" value="DNA/RNA polymerases"/>
    <property type="match status" value="1"/>
</dbReference>
<feature type="domain" description="CCHC-type" evidence="3">
    <location>
        <begin position="591"/>
        <end position="607"/>
    </location>
</feature>
<evidence type="ECO:0000259" key="4">
    <source>
        <dbReference type="PROSITE" id="PS50878"/>
    </source>
</evidence>
<evidence type="ECO:0000313" key="6">
    <source>
        <dbReference type="Proteomes" id="UP000719412"/>
    </source>
</evidence>
<reference evidence="5" key="2">
    <citation type="submission" date="2021-08" db="EMBL/GenBank/DDBJ databases">
        <authorList>
            <person name="Eriksson T."/>
        </authorList>
    </citation>
    <scope>NUCLEOTIDE SEQUENCE</scope>
    <source>
        <strain evidence="5">Stoneville</strain>
        <tissue evidence="5">Whole head</tissue>
    </source>
</reference>
<dbReference type="PANTHER" id="PTHR19446">
    <property type="entry name" value="REVERSE TRANSCRIPTASES"/>
    <property type="match status" value="1"/>
</dbReference>
<dbReference type="InterPro" id="IPR001878">
    <property type="entry name" value="Znf_CCHC"/>
</dbReference>
<evidence type="ECO:0000256" key="2">
    <source>
        <dbReference type="SAM" id="MobiDB-lite"/>
    </source>
</evidence>
<accession>A0A8J6HHX1</accession>
<dbReference type="Pfam" id="PF00098">
    <property type="entry name" value="zf-CCHC"/>
    <property type="match status" value="1"/>
</dbReference>
<protein>
    <recommendedName>
        <fullName evidence="7">Reverse transcriptase</fullName>
    </recommendedName>
</protein>
<dbReference type="Pfam" id="PF00078">
    <property type="entry name" value="RVT_1"/>
    <property type="match status" value="1"/>
</dbReference>
<dbReference type="Gene3D" id="4.10.60.10">
    <property type="entry name" value="Zinc finger, CCHC-type"/>
    <property type="match status" value="1"/>
</dbReference>
<dbReference type="Proteomes" id="UP000719412">
    <property type="component" value="Unassembled WGS sequence"/>
</dbReference>
<feature type="compositionally biased region" description="Basic and acidic residues" evidence="2">
    <location>
        <begin position="280"/>
        <end position="289"/>
    </location>
</feature>
<dbReference type="GO" id="GO:0071897">
    <property type="term" value="P:DNA biosynthetic process"/>
    <property type="evidence" value="ECO:0007669"/>
    <property type="project" value="UniProtKB-ARBA"/>
</dbReference>
<sequence length="881" mass="99758">MLLDGCIMRRGEDRHRSHQDRARRDRQRGTTVNFATDSRVALDMLTKRRGGTAHRIHKELMRIEREGSAVKLWWSSDQNSGIAEADRMAKRAREAPEEFPKEQAPITGRMLKKEATRAAKERWQTEWDQGEKGRMTHSIIKEVDRKLRGWNHKAVCLLTGHGPFRGYLRRFNLTETTGECICSTGAQDTAQHIIGECDDPGRHEARERWRRRQAATGGTFPFQVTEQTKEEEVKNFNRFAEEVKMEEEMETSGKEEKRKKKMDNQAGKEVTEVTPTNGVERMERSSADRVKGHTLEIEKELGMIAKAIKKEQAGKISFTKEEQKRILEASGTIRAAASRGDSGPASSNASRGKSAETRSGSGDAEDTTQAGGRERKRDAAPRGIQTEGLPGKKVQRQEKAAPKEAQETQKTQTSKEPKGEEEKKKERQPKEGSWKTVSYASKLKAKEETTVKIQGKSAEEVKAKLVRTLDIERIGGPLSQVIPTKRGEVVLVSRSEEQRKMLETVLRTTEGIEMGVRRKLNPTVTLTGLEAGWKEEEIVEEFLARKRCQKSPKENLTFAVEPRLHKAFIERQKIVVGLTMVFVEEMVQVTRCFNCNGFGHIAKNCQQKPKCHKCDKEGHKIKEAQSLRQEVPHNEEGTRVKDRPNRVVLNAQGLRDRIKVFQANLGRGREATELLQRMAEEGSPEDPWGLAFRIIASKRRRERTVWRTIQDSEGNWAGTRKETAMALIRKYFPELEKTVKERPKKKAPGIDGFPTAGLEHLFEALGEILAEVLNRCLKEGRFPKEWKQAEVAWIPKPGGTGVRPVCLLPTIRKVYDKMLATRLSYYLEAKGLLSDRQFGFRKGRGTTEAIGKAATGIKRAREEGKHAVLVALDIRNAFNSA</sequence>
<dbReference type="PROSITE" id="PS50158">
    <property type="entry name" value="ZF_CCHC"/>
    <property type="match status" value="1"/>
</dbReference>
<dbReference type="SUPFAM" id="SSF57756">
    <property type="entry name" value="Retrovirus zinc finger-like domains"/>
    <property type="match status" value="1"/>
</dbReference>
<feature type="region of interest" description="Disordered" evidence="2">
    <location>
        <begin position="333"/>
        <end position="437"/>
    </location>
</feature>
<feature type="domain" description="Reverse transcriptase" evidence="4">
    <location>
        <begin position="775"/>
        <end position="881"/>
    </location>
</feature>
<evidence type="ECO:0000256" key="1">
    <source>
        <dbReference type="PROSITE-ProRule" id="PRU00047"/>
    </source>
</evidence>
<dbReference type="InterPro" id="IPR036875">
    <property type="entry name" value="Znf_CCHC_sf"/>
</dbReference>
<organism evidence="5 6">
    <name type="scientific">Tenebrio molitor</name>
    <name type="common">Yellow mealworm beetle</name>
    <dbReference type="NCBI Taxonomy" id="7067"/>
    <lineage>
        <taxon>Eukaryota</taxon>
        <taxon>Metazoa</taxon>
        <taxon>Ecdysozoa</taxon>
        <taxon>Arthropoda</taxon>
        <taxon>Hexapoda</taxon>
        <taxon>Insecta</taxon>
        <taxon>Pterygota</taxon>
        <taxon>Neoptera</taxon>
        <taxon>Endopterygota</taxon>
        <taxon>Coleoptera</taxon>
        <taxon>Polyphaga</taxon>
        <taxon>Cucujiformia</taxon>
        <taxon>Tenebrionidae</taxon>
        <taxon>Tenebrio</taxon>
    </lineage>
</organism>
<dbReference type="InterPro" id="IPR000477">
    <property type="entry name" value="RT_dom"/>
</dbReference>
<gene>
    <name evidence="5" type="ORF">GEV33_007826</name>
</gene>
<dbReference type="EMBL" id="JABDTM020023711">
    <property type="protein sequence ID" value="KAH0814965.1"/>
    <property type="molecule type" value="Genomic_DNA"/>
</dbReference>
<feature type="region of interest" description="Disordered" evidence="2">
    <location>
        <begin position="247"/>
        <end position="289"/>
    </location>
</feature>
<dbReference type="SMART" id="SM00343">
    <property type="entry name" value="ZnF_C2HC"/>
    <property type="match status" value="2"/>
</dbReference>
<keyword evidence="1" id="KW-0479">Metal-binding</keyword>
<feature type="compositionally biased region" description="Basic and acidic residues" evidence="2">
    <location>
        <begin position="395"/>
        <end position="433"/>
    </location>
</feature>
<reference evidence="5" key="1">
    <citation type="journal article" date="2020" name="J Insects Food Feed">
        <title>The yellow mealworm (Tenebrio molitor) genome: a resource for the emerging insects as food and feed industry.</title>
        <authorList>
            <person name="Eriksson T."/>
            <person name="Andere A."/>
            <person name="Kelstrup H."/>
            <person name="Emery V."/>
            <person name="Picard C."/>
        </authorList>
    </citation>
    <scope>NUCLEOTIDE SEQUENCE</scope>
    <source>
        <strain evidence="5">Stoneville</strain>
        <tissue evidence="5">Whole head</tissue>
    </source>
</reference>
<proteinExistence type="predicted"/>
<keyword evidence="6" id="KW-1185">Reference proteome</keyword>
<name>A0A8J6HHX1_TENMO</name>
<dbReference type="PROSITE" id="PS50878">
    <property type="entry name" value="RT_POL"/>
    <property type="match status" value="1"/>
</dbReference>
<keyword evidence="1" id="KW-0862">Zinc</keyword>
<evidence type="ECO:0008006" key="7">
    <source>
        <dbReference type="Google" id="ProtNLM"/>
    </source>
</evidence>
<keyword evidence="1" id="KW-0863">Zinc-finger</keyword>
<feature type="compositionally biased region" description="Basic and acidic residues" evidence="2">
    <location>
        <begin position="7"/>
        <end position="23"/>
    </location>
</feature>
<dbReference type="GO" id="GO:0003676">
    <property type="term" value="F:nucleic acid binding"/>
    <property type="evidence" value="ECO:0007669"/>
    <property type="project" value="InterPro"/>
</dbReference>
<evidence type="ECO:0000313" key="5">
    <source>
        <dbReference type="EMBL" id="KAH0814965.1"/>
    </source>
</evidence>
<dbReference type="InterPro" id="IPR043502">
    <property type="entry name" value="DNA/RNA_pol_sf"/>
</dbReference>
<dbReference type="AlphaFoldDB" id="A0A8J6HHX1"/>